<dbReference type="EMBL" id="JBBDHC010000009">
    <property type="protein sequence ID" value="MEJ1249574.1"/>
    <property type="molecule type" value="Genomic_DNA"/>
</dbReference>
<accession>A0AAW9R7G5</accession>
<comment type="caution">
    <text evidence="1">The sequence shown here is derived from an EMBL/GenBank/DDBJ whole genome shotgun (WGS) entry which is preliminary data.</text>
</comment>
<evidence type="ECO:0008006" key="3">
    <source>
        <dbReference type="Google" id="ProtNLM"/>
    </source>
</evidence>
<sequence length="310" mass="35248">MPCAPPMLASLRRELRALLELYLIPGLSALVPWPLGFRWLRLCSRFSWLYRQEWQAALAQARLHVPIDDAALWARQFRLSRLVDHADLYLCMTRSDRWLARYVDGWDRWPEVKGGAVGVFFHWCPGFWALRALRQQDVVISGLIAPLSRRAMGGTFLAYWYGALRMWQLRRVNGRSLVMPDGAVRRSVKALRSGEAGATWVCGMLDVPPHPNDPTEPVTLFDRPARFTTGLFGIARISEVPVVIVEFGLDIRTGRRDLTATGPCDPSDPGLPQQAVDIWQTRIRERSWGFFLWAAMPAWFDLPPPKDAAA</sequence>
<name>A0AAW9R7G5_9GAMM</name>
<organism evidence="1 2">
    <name type="scientific">Denitratimonas tolerans</name>
    <dbReference type="NCBI Taxonomy" id="1338420"/>
    <lineage>
        <taxon>Bacteria</taxon>
        <taxon>Pseudomonadati</taxon>
        <taxon>Pseudomonadota</taxon>
        <taxon>Gammaproteobacteria</taxon>
        <taxon>Lysobacterales</taxon>
        <taxon>Lysobacteraceae</taxon>
        <taxon>Denitratimonas</taxon>
    </lineage>
</organism>
<reference evidence="1 2" key="1">
    <citation type="journal article" date="2016" name="Antonie Van Leeuwenhoek">
        <title>Denitratimonas tolerans gen. nov., sp. nov., a denitrifying bacterium isolated from a bioreactor for tannery wastewater treatment.</title>
        <authorList>
            <person name="Han S.I."/>
            <person name="Kim J.O."/>
            <person name="Lee Y.R."/>
            <person name="Ekpeghere K.I."/>
            <person name="Koh S.C."/>
            <person name="Whang K.S."/>
        </authorList>
    </citation>
    <scope>NUCLEOTIDE SEQUENCE [LARGE SCALE GENOMIC DNA]</scope>
    <source>
        <strain evidence="1 2">KACC 17565</strain>
    </source>
</reference>
<evidence type="ECO:0000313" key="2">
    <source>
        <dbReference type="Proteomes" id="UP001364472"/>
    </source>
</evidence>
<keyword evidence="2" id="KW-1185">Reference proteome</keyword>
<evidence type="ECO:0000313" key="1">
    <source>
        <dbReference type="EMBL" id="MEJ1249574.1"/>
    </source>
</evidence>
<gene>
    <name evidence="1" type="ORF">WB794_07805</name>
</gene>
<dbReference type="AlphaFoldDB" id="A0AAW9R7G5"/>
<dbReference type="Proteomes" id="UP001364472">
    <property type="component" value="Unassembled WGS sequence"/>
</dbReference>
<proteinExistence type="predicted"/>
<dbReference type="RefSeq" id="WP_337335291.1">
    <property type="nucleotide sequence ID" value="NZ_JBBDHC010000009.1"/>
</dbReference>
<protein>
    <recommendedName>
        <fullName evidence="3">Lipid A biosynthesis acyltransferase</fullName>
    </recommendedName>
</protein>